<dbReference type="EMBL" id="JBJQND010000016">
    <property type="protein sequence ID" value="KAL3847279.1"/>
    <property type="molecule type" value="Genomic_DNA"/>
</dbReference>
<dbReference type="Proteomes" id="UP001634394">
    <property type="component" value="Unassembled WGS sequence"/>
</dbReference>
<dbReference type="PROSITE" id="PS50089">
    <property type="entry name" value="ZF_RING_2"/>
    <property type="match status" value="1"/>
</dbReference>
<dbReference type="SMART" id="SM00184">
    <property type="entry name" value="RING"/>
    <property type="match status" value="1"/>
</dbReference>
<dbReference type="InterPro" id="IPR050784">
    <property type="entry name" value="IAP"/>
</dbReference>
<keyword evidence="4 6" id="KW-0863">Zinc-finger</keyword>
<keyword evidence="10" id="KW-1185">Reference proteome</keyword>
<feature type="compositionally biased region" description="Low complexity" evidence="7">
    <location>
        <begin position="1180"/>
        <end position="1197"/>
    </location>
</feature>
<evidence type="ECO:0000256" key="2">
    <source>
        <dbReference type="ARBA" id="ARBA00022703"/>
    </source>
</evidence>
<dbReference type="GO" id="GO:0008270">
    <property type="term" value="F:zinc ion binding"/>
    <property type="evidence" value="ECO:0007669"/>
    <property type="project" value="UniProtKB-KW"/>
</dbReference>
<feature type="compositionally biased region" description="Polar residues" evidence="7">
    <location>
        <begin position="904"/>
        <end position="930"/>
    </location>
</feature>
<keyword evidence="5" id="KW-0862">Zinc</keyword>
<dbReference type="GO" id="GO:0006915">
    <property type="term" value="P:apoptotic process"/>
    <property type="evidence" value="ECO:0007669"/>
    <property type="project" value="UniProtKB-KW"/>
</dbReference>
<dbReference type="PANTHER" id="PTHR10044:SF139">
    <property type="entry name" value="DEATH-ASSOCIATED INHIBITOR OF APOPTOSIS 2"/>
    <property type="match status" value="1"/>
</dbReference>
<dbReference type="SMART" id="SM00238">
    <property type="entry name" value="BIR"/>
    <property type="match status" value="2"/>
</dbReference>
<organism evidence="9 10">
    <name type="scientific">Sinanodonta woodiana</name>
    <name type="common">Chinese pond mussel</name>
    <name type="synonym">Anodonta woodiana</name>
    <dbReference type="NCBI Taxonomy" id="1069815"/>
    <lineage>
        <taxon>Eukaryota</taxon>
        <taxon>Metazoa</taxon>
        <taxon>Spiralia</taxon>
        <taxon>Lophotrochozoa</taxon>
        <taxon>Mollusca</taxon>
        <taxon>Bivalvia</taxon>
        <taxon>Autobranchia</taxon>
        <taxon>Heteroconchia</taxon>
        <taxon>Palaeoheterodonta</taxon>
        <taxon>Unionida</taxon>
        <taxon>Unionoidea</taxon>
        <taxon>Unionidae</taxon>
        <taxon>Unioninae</taxon>
        <taxon>Sinanodonta</taxon>
    </lineage>
</organism>
<dbReference type="InterPro" id="IPR001370">
    <property type="entry name" value="BIR_rpt"/>
</dbReference>
<evidence type="ECO:0000256" key="7">
    <source>
        <dbReference type="SAM" id="MobiDB-lite"/>
    </source>
</evidence>
<reference evidence="9 10" key="1">
    <citation type="submission" date="2024-11" db="EMBL/GenBank/DDBJ databases">
        <title>Chromosome-level genome assembly of the freshwater bivalve Anodonta woodiana.</title>
        <authorList>
            <person name="Chen X."/>
        </authorList>
    </citation>
    <scope>NUCLEOTIDE SEQUENCE [LARGE SCALE GENOMIC DNA]</scope>
    <source>
        <strain evidence="9">MN2024</strain>
        <tissue evidence="9">Gills</tissue>
    </source>
</reference>
<feature type="compositionally biased region" description="Polar residues" evidence="7">
    <location>
        <begin position="1337"/>
        <end position="1347"/>
    </location>
</feature>
<dbReference type="PANTHER" id="PTHR10044">
    <property type="entry name" value="INHIBITOR OF APOPTOSIS"/>
    <property type="match status" value="1"/>
</dbReference>
<dbReference type="Gene3D" id="1.10.1170.10">
    <property type="entry name" value="Inhibitor Of Apoptosis Protein (2mihbC-IAP-1), Chain A"/>
    <property type="match status" value="2"/>
</dbReference>
<keyword evidence="3" id="KW-0479">Metal-binding</keyword>
<dbReference type="SUPFAM" id="SSF57924">
    <property type="entry name" value="Inhibitor of apoptosis (IAP) repeat"/>
    <property type="match status" value="2"/>
</dbReference>
<gene>
    <name evidence="9" type="ORF">ACJMK2_018199</name>
</gene>
<dbReference type="PROSITE" id="PS50143">
    <property type="entry name" value="BIR_REPEAT_2"/>
    <property type="match status" value="2"/>
</dbReference>
<dbReference type="EMBL" id="JBJQND010000016">
    <property type="protein sequence ID" value="KAL3847280.1"/>
    <property type="molecule type" value="Genomic_DNA"/>
</dbReference>
<evidence type="ECO:0000313" key="9">
    <source>
        <dbReference type="EMBL" id="KAL3847279.1"/>
    </source>
</evidence>
<comment type="caution">
    <text evidence="9">The sequence shown here is derived from an EMBL/GenBank/DDBJ whole genome shotgun (WGS) entry which is preliminary data.</text>
</comment>
<dbReference type="FunFam" id="1.10.1170.10:FF:000003">
    <property type="entry name" value="E3 ubiquitin-protein ligase XIAP"/>
    <property type="match status" value="1"/>
</dbReference>
<feature type="compositionally biased region" description="Low complexity" evidence="7">
    <location>
        <begin position="1315"/>
        <end position="1331"/>
    </location>
</feature>
<evidence type="ECO:0000256" key="6">
    <source>
        <dbReference type="PROSITE-ProRule" id="PRU00175"/>
    </source>
</evidence>
<dbReference type="InterPro" id="IPR001841">
    <property type="entry name" value="Znf_RING"/>
</dbReference>
<dbReference type="CDD" id="cd00022">
    <property type="entry name" value="BIR"/>
    <property type="match status" value="2"/>
</dbReference>
<sequence>MPKFLHLACFGKQKNKKTDKKYLVEKKSYRMEQSEPSKVTTDYDSSLSSWYPISVEATVMPCKMKQEVQSFEVHSSMKKHSSEKTKIYSSQENLQKSVKALIDCGICTISLYQGATLKIENGAITVLTSVMDNTKDEHGEMCYCKPKAHKDETNSINVQKKFQVNICRPETVEEEHGTSDRKLTAVISPFNECNAIDSVNNCFANDGHACSEEDNSLISLENSPLHIEDDTACESEDTIVKNICSSNTALAVSSRGSETNISSFEERGSISLEASSFSSFDTWSSVGPQTLLEPENIGANTKNINCFPDQAINIGHTNKTPVENEMFNSTQAELPDNCAVVECRKVADSSEIIEKAYEESCVKQVTKDIFLPSSNTVVTIGREMVGDKLGNQLNTEKTETVWSDCNVEESDTCSNASTAFKICDHKMENVISSRCNTFEVMDPVCCLLADVCDESQPTQKEKVYVTPFINDKDSVISDTKYVRSDCKLKVEEADICSNAFTADKIYHQIVKNVLSLRCNTFDVMDPVCSLLAGVCDESQPTQIKKVYVTPVKTASLGYCQNNDMDSVISDIKYASCNGLPAQHCEESWQMQVSVGYSSHHYIGVELVKDTSIKEWTKDGLSNKECDLNELRSETFVSSSKVQEGKVSEIRAIVNKEKPVRRPKLGIICRHCPLAKKRRGRKRKVKIKGCIKPSRKVSFKKEIPRILRDLKINLHYLASSFAQDTDQGNTLTQTINIGKREPYFLTELDVVSEKKNGSQEQLIDDFLQSLASTWFIFPTIRNGPQTVILLPTGLQLYFERLLRGSPPDEREMMSYEWLRLQTFTNYPSTAPGSGIRLSRAGFYYSGNGTTTICYACGRQHSGWNFHDDPFEIHQRMSPDCPFLRGNPTYPNVPIMQEREQIGNDTISTSSNAPLSQTQNITVANSPSTSNRTSDEMLGPTAFQLQNSANTPAQSSAATSPSIQNPQKGASEELVSQQTTSQVEHFLGIVPSPITSEIPSVKPVARIATVLPSTSGNSHQGQSPPPTASNVTQPQQPTDDAENTQYRNPGNFVRIKPTGHVEDPGVNPMPQTMSEHPKHPEYAPLSSRVNSYSSWPVHLDQTPQQMGEAGFFYAGINDYTRCFHCGGGLRNWEPGDNPWIEHARWYPQCAYVLGKRGQKFVAAVLKKQTELLAAQNAERNNTTTTTTSTSSPAVSTTGTQPAQVPATQTGRPRYFQNPNENEIANILIHEMGYQQERVREAILEVKRTRGQQQISVEHVIELLIADEERGARAGRLNEAATLDELIHESGKLTLHDDCIAPTSVTAEMATRTQKSIVNQVAQQSSQQTNQNSAPETAPSIPQSQQNMSGPRSIAVEVPSSSAIFNNQEGSQNNKSSASNTPLLESTSLPAFDAESLREEYLRLLDQSICKICMERNIELAFLPCGHLVCCAVCGQSLRFCPICRAKIHASVKTYLS</sequence>
<feature type="domain" description="RING-type" evidence="8">
    <location>
        <begin position="1407"/>
        <end position="1442"/>
    </location>
</feature>
<feature type="compositionally biased region" description="Polar residues" evidence="7">
    <location>
        <begin position="961"/>
        <end position="977"/>
    </location>
</feature>
<comment type="similarity">
    <text evidence="1">Belongs to the IAP family.</text>
</comment>
<dbReference type="FunFam" id="1.10.1170.10:FF:000002">
    <property type="entry name" value="Baculoviral IAP repeat containing 7"/>
    <property type="match status" value="1"/>
</dbReference>
<feature type="compositionally biased region" description="Polar residues" evidence="7">
    <location>
        <begin position="1010"/>
        <end position="1046"/>
    </location>
</feature>
<dbReference type="Gene3D" id="1.10.533.10">
    <property type="entry name" value="Death Domain, Fas"/>
    <property type="match status" value="1"/>
</dbReference>
<evidence type="ECO:0000313" key="10">
    <source>
        <dbReference type="Proteomes" id="UP001634394"/>
    </source>
</evidence>
<evidence type="ECO:0000256" key="4">
    <source>
        <dbReference type="ARBA" id="ARBA00022771"/>
    </source>
</evidence>
<dbReference type="Gene3D" id="1.10.8.10">
    <property type="entry name" value="DNA helicase RuvA subunit, C-terminal domain"/>
    <property type="match status" value="1"/>
</dbReference>
<feature type="region of interest" description="Disordered" evidence="7">
    <location>
        <begin position="1315"/>
        <end position="1350"/>
    </location>
</feature>
<dbReference type="Pfam" id="PF00653">
    <property type="entry name" value="BIR"/>
    <property type="match status" value="2"/>
</dbReference>
<evidence type="ECO:0000256" key="3">
    <source>
        <dbReference type="ARBA" id="ARBA00022723"/>
    </source>
</evidence>
<evidence type="ECO:0000259" key="8">
    <source>
        <dbReference type="PROSITE" id="PS50089"/>
    </source>
</evidence>
<feature type="region of interest" description="Disordered" evidence="7">
    <location>
        <begin position="947"/>
        <end position="977"/>
    </location>
</feature>
<feature type="compositionally biased region" description="Low complexity" evidence="7">
    <location>
        <begin position="947"/>
        <end position="960"/>
    </location>
</feature>
<proteinExistence type="inferred from homology"/>
<feature type="region of interest" description="Disordered" evidence="7">
    <location>
        <begin position="904"/>
        <end position="934"/>
    </location>
</feature>
<dbReference type="PROSITE" id="PS01282">
    <property type="entry name" value="BIR_REPEAT_1"/>
    <property type="match status" value="1"/>
</dbReference>
<feature type="compositionally biased region" description="Polar residues" evidence="7">
    <location>
        <begin position="1198"/>
        <end position="1215"/>
    </location>
</feature>
<name>A0ABD3UCN8_SINWO</name>
<protein>
    <recommendedName>
        <fullName evidence="8">RING-type domain-containing protein</fullName>
    </recommendedName>
</protein>
<dbReference type="InterPro" id="IPR011029">
    <property type="entry name" value="DEATH-like_dom_sf"/>
</dbReference>
<keyword evidence="2" id="KW-0053">Apoptosis</keyword>
<evidence type="ECO:0000256" key="1">
    <source>
        <dbReference type="ARBA" id="ARBA00006672"/>
    </source>
</evidence>
<dbReference type="Pfam" id="PF13920">
    <property type="entry name" value="zf-C3HC4_3"/>
    <property type="match status" value="1"/>
</dbReference>
<evidence type="ECO:0000256" key="5">
    <source>
        <dbReference type="ARBA" id="ARBA00022833"/>
    </source>
</evidence>
<accession>A0ABD3UCN8</accession>
<feature type="region of interest" description="Disordered" evidence="7">
    <location>
        <begin position="1010"/>
        <end position="1061"/>
    </location>
</feature>
<feature type="region of interest" description="Disordered" evidence="7">
    <location>
        <begin position="1174"/>
        <end position="1215"/>
    </location>
</feature>